<dbReference type="Proteomes" id="UP000095282">
    <property type="component" value="Unplaced"/>
</dbReference>
<name>A0A1I7UKQ7_9PELO</name>
<dbReference type="AlphaFoldDB" id="A0A1I7UKQ7"/>
<protein>
    <submittedName>
        <fullName evidence="2">BTB domain-containing protein</fullName>
    </submittedName>
</protein>
<evidence type="ECO:0000313" key="1">
    <source>
        <dbReference type="Proteomes" id="UP000095282"/>
    </source>
</evidence>
<evidence type="ECO:0000313" key="2">
    <source>
        <dbReference type="WBParaSite" id="Csp11.Scaffold630.g16936.t1"/>
    </source>
</evidence>
<proteinExistence type="predicted"/>
<keyword evidence="1" id="KW-1185">Reference proteome</keyword>
<accession>A0A1I7UKQ7</accession>
<dbReference type="WBParaSite" id="Csp11.Scaffold630.g16936.t1">
    <property type="protein sequence ID" value="Csp11.Scaffold630.g16936.t1"/>
    <property type="gene ID" value="Csp11.Scaffold630.g16936"/>
</dbReference>
<reference evidence="2" key="1">
    <citation type="submission" date="2016-11" db="UniProtKB">
        <authorList>
            <consortium name="WormBaseParasite"/>
        </authorList>
    </citation>
    <scope>IDENTIFICATION</scope>
</reference>
<organism evidence="1 2">
    <name type="scientific">Caenorhabditis tropicalis</name>
    <dbReference type="NCBI Taxonomy" id="1561998"/>
    <lineage>
        <taxon>Eukaryota</taxon>
        <taxon>Metazoa</taxon>
        <taxon>Ecdysozoa</taxon>
        <taxon>Nematoda</taxon>
        <taxon>Chromadorea</taxon>
        <taxon>Rhabditida</taxon>
        <taxon>Rhabditina</taxon>
        <taxon>Rhabditomorpha</taxon>
        <taxon>Rhabditoidea</taxon>
        <taxon>Rhabditidae</taxon>
        <taxon>Peloderinae</taxon>
        <taxon>Caenorhabditis</taxon>
    </lineage>
</organism>
<sequence>MEIQEYSEHFEFFLQIAHGVRPEKIDYRAANGCFLLAKKYGLWNVTRLIEEHLILNDYIMNVQKCI</sequence>